<evidence type="ECO:0000313" key="1">
    <source>
        <dbReference type="EMBL" id="AFZ23576.1"/>
    </source>
</evidence>
<dbReference type="RefSeq" id="WP_015206832.1">
    <property type="nucleotide sequence ID" value="NC_019757.1"/>
</dbReference>
<proteinExistence type="predicted"/>
<reference evidence="1 2" key="1">
    <citation type="submission" date="2012-06" db="EMBL/GenBank/DDBJ databases">
        <title>Finished chromosome of genome of Cylindrospermum stagnale PCC 7417.</title>
        <authorList>
            <consortium name="US DOE Joint Genome Institute"/>
            <person name="Gugger M."/>
            <person name="Coursin T."/>
            <person name="Rippka R."/>
            <person name="Tandeau De Marsac N."/>
            <person name="Huntemann M."/>
            <person name="Wei C.-L."/>
            <person name="Han J."/>
            <person name="Detter J.C."/>
            <person name="Han C."/>
            <person name="Tapia R."/>
            <person name="Chen A."/>
            <person name="Kyrpides N."/>
            <person name="Mavromatis K."/>
            <person name="Markowitz V."/>
            <person name="Szeto E."/>
            <person name="Ivanova N."/>
            <person name="Pagani I."/>
            <person name="Pati A."/>
            <person name="Goodwin L."/>
            <person name="Nordberg H.P."/>
            <person name="Cantor M.N."/>
            <person name="Hua S.X."/>
            <person name="Woyke T."/>
            <person name="Kerfeld C.A."/>
        </authorList>
    </citation>
    <scope>NUCLEOTIDE SEQUENCE [LARGE SCALE GENOMIC DNA]</scope>
    <source>
        <strain evidence="1 2">PCC 7417</strain>
    </source>
</reference>
<dbReference type="AlphaFoldDB" id="K9WUY4"/>
<dbReference type="KEGG" id="csg:Cylst_1285"/>
<dbReference type="HOGENOM" id="CLU_2080909_0_0_3"/>
<protein>
    <submittedName>
        <fullName evidence="1">Uncharacterized protein</fullName>
    </submittedName>
</protein>
<gene>
    <name evidence="1" type="ORF">Cylst_1285</name>
</gene>
<dbReference type="Proteomes" id="UP000010475">
    <property type="component" value="Chromosome"/>
</dbReference>
<accession>K9WUY4</accession>
<name>K9WUY4_9NOST</name>
<keyword evidence="2" id="KW-1185">Reference proteome</keyword>
<evidence type="ECO:0000313" key="2">
    <source>
        <dbReference type="Proteomes" id="UP000010475"/>
    </source>
</evidence>
<dbReference type="EMBL" id="CP003642">
    <property type="protein sequence ID" value="AFZ23576.1"/>
    <property type="molecule type" value="Genomic_DNA"/>
</dbReference>
<organism evidence="1 2">
    <name type="scientific">Cylindrospermum stagnale PCC 7417</name>
    <dbReference type="NCBI Taxonomy" id="56107"/>
    <lineage>
        <taxon>Bacteria</taxon>
        <taxon>Bacillati</taxon>
        <taxon>Cyanobacteriota</taxon>
        <taxon>Cyanophyceae</taxon>
        <taxon>Nostocales</taxon>
        <taxon>Nostocaceae</taxon>
        <taxon>Cylindrospermum</taxon>
    </lineage>
</organism>
<sequence length="117" mass="13247">MSLATTIIIYVDESGIDSRDDSGYGLVHPLATGSPDWVNATLASPTTLKEDKVFILLAVILTAEKLPNWLIWLLIINVLFVYLRVEEWLRLENCCTHQIVDKRLSLCCQKLLPTYRG</sequence>